<dbReference type="InterPro" id="IPR013328">
    <property type="entry name" value="6PGD_dom2"/>
</dbReference>
<dbReference type="AlphaFoldDB" id="A0A918MZ13"/>
<feature type="binding site" evidence="9">
    <location>
        <position position="122"/>
    </location>
    <ligand>
        <name>NADPH</name>
        <dbReference type="ChEBI" id="CHEBI:57783"/>
    </ligand>
</feature>
<evidence type="ECO:0000256" key="8">
    <source>
        <dbReference type="ARBA" id="ARBA00023264"/>
    </source>
</evidence>
<evidence type="ECO:0000259" key="16">
    <source>
        <dbReference type="Pfam" id="PF01210"/>
    </source>
</evidence>
<feature type="binding site" evidence="9">
    <location>
        <position position="17"/>
    </location>
    <ligand>
        <name>NADPH</name>
        <dbReference type="ChEBI" id="CHEBI:57783"/>
    </ligand>
</feature>
<feature type="binding site" evidence="9">
    <location>
        <position position="152"/>
    </location>
    <ligand>
        <name>sn-glycerol 3-phosphate</name>
        <dbReference type="ChEBI" id="CHEBI:57597"/>
    </ligand>
</feature>
<dbReference type="PIRSF" id="PIRSF000114">
    <property type="entry name" value="Glycerol-3-P_dh"/>
    <property type="match status" value="1"/>
</dbReference>
<dbReference type="PANTHER" id="PTHR11728:SF1">
    <property type="entry name" value="GLYCEROL-3-PHOSPHATE DEHYDROGENASE [NAD(+)] 2, CHLOROPLASTIC"/>
    <property type="match status" value="1"/>
</dbReference>
<evidence type="ECO:0000313" key="19">
    <source>
        <dbReference type="Proteomes" id="UP000608345"/>
    </source>
</evidence>
<dbReference type="GO" id="GO:0047952">
    <property type="term" value="F:glycerol-3-phosphate dehydrogenase [NAD(P)+] activity"/>
    <property type="evidence" value="ECO:0007669"/>
    <property type="project" value="UniProtKB-UniRule"/>
</dbReference>
<keyword evidence="4 9" id="KW-0560">Oxidoreductase</keyword>
<dbReference type="GO" id="GO:0005829">
    <property type="term" value="C:cytosol"/>
    <property type="evidence" value="ECO:0007669"/>
    <property type="project" value="TreeGrafter"/>
</dbReference>
<feature type="domain" description="Glycerol-3-phosphate dehydrogenase NAD-dependent N-terminal" evidence="16">
    <location>
        <begin position="10"/>
        <end position="173"/>
    </location>
</feature>
<evidence type="ECO:0000256" key="2">
    <source>
        <dbReference type="ARBA" id="ARBA00022516"/>
    </source>
</evidence>
<feature type="binding site" evidence="9">
    <location>
        <position position="271"/>
    </location>
    <ligand>
        <name>sn-glycerol 3-phosphate</name>
        <dbReference type="ChEBI" id="CHEBI:57597"/>
    </ligand>
</feature>
<dbReference type="EC" id="1.1.1.94" evidence="9"/>
<dbReference type="FunFam" id="1.10.1040.10:FF:000001">
    <property type="entry name" value="Glycerol-3-phosphate dehydrogenase [NAD(P)+]"/>
    <property type="match status" value="1"/>
</dbReference>
<proteinExistence type="inferred from homology"/>
<dbReference type="Pfam" id="PF01210">
    <property type="entry name" value="NAD_Gly3P_dh_N"/>
    <property type="match status" value="1"/>
</dbReference>
<evidence type="ECO:0000256" key="12">
    <source>
        <dbReference type="PIRSR" id="PIRSR000114-3"/>
    </source>
</evidence>
<dbReference type="HAMAP" id="MF_00394">
    <property type="entry name" value="NAD_Glyc3P_dehydrog"/>
    <property type="match status" value="1"/>
</dbReference>
<dbReference type="InterPro" id="IPR006109">
    <property type="entry name" value="G3P_DH_NAD-dep_C"/>
</dbReference>
<feature type="binding site" evidence="12">
    <location>
        <begin position="14"/>
        <end position="19"/>
    </location>
    <ligand>
        <name>NAD(+)</name>
        <dbReference type="ChEBI" id="CHEBI:57540"/>
    </ligand>
</feature>
<dbReference type="GO" id="GO:0008654">
    <property type="term" value="P:phospholipid biosynthetic process"/>
    <property type="evidence" value="ECO:0007669"/>
    <property type="project" value="UniProtKB-KW"/>
</dbReference>
<dbReference type="InterPro" id="IPR011128">
    <property type="entry name" value="G3P_DH_NAD-dep_N"/>
</dbReference>
<organism evidence="18 19">
    <name type="scientific">Advenella faeciporci</name>
    <dbReference type="NCBI Taxonomy" id="797535"/>
    <lineage>
        <taxon>Bacteria</taxon>
        <taxon>Pseudomonadati</taxon>
        <taxon>Pseudomonadota</taxon>
        <taxon>Betaproteobacteria</taxon>
        <taxon>Burkholderiales</taxon>
        <taxon>Alcaligenaceae</taxon>
    </lineage>
</organism>
<dbReference type="EMBL" id="BMYS01000006">
    <property type="protein sequence ID" value="GGW83587.1"/>
    <property type="molecule type" value="Genomic_DNA"/>
</dbReference>
<dbReference type="NCBIfam" id="NF000940">
    <property type="entry name" value="PRK00094.1-2"/>
    <property type="match status" value="1"/>
</dbReference>
<comment type="catalytic activity">
    <reaction evidence="9 14">
        <text>sn-glycerol 3-phosphate + NADP(+) = dihydroxyacetone phosphate + NADPH + H(+)</text>
        <dbReference type="Rhea" id="RHEA:11096"/>
        <dbReference type="ChEBI" id="CHEBI:15378"/>
        <dbReference type="ChEBI" id="CHEBI:57597"/>
        <dbReference type="ChEBI" id="CHEBI:57642"/>
        <dbReference type="ChEBI" id="CHEBI:57783"/>
        <dbReference type="ChEBI" id="CHEBI:58349"/>
        <dbReference type="EC" id="1.1.1.94"/>
    </reaction>
</comment>
<feature type="binding site" evidence="9">
    <location>
        <position position="122"/>
    </location>
    <ligand>
        <name>sn-glycerol 3-phosphate</name>
        <dbReference type="ChEBI" id="CHEBI:57597"/>
    </ligand>
</feature>
<comment type="catalytic activity">
    <reaction evidence="9">
        <text>sn-glycerol 3-phosphate + NAD(+) = dihydroxyacetone phosphate + NADH + H(+)</text>
        <dbReference type="Rhea" id="RHEA:11092"/>
        <dbReference type="ChEBI" id="CHEBI:15378"/>
        <dbReference type="ChEBI" id="CHEBI:57540"/>
        <dbReference type="ChEBI" id="CHEBI:57597"/>
        <dbReference type="ChEBI" id="CHEBI:57642"/>
        <dbReference type="ChEBI" id="CHEBI:57945"/>
        <dbReference type="EC" id="1.1.1.94"/>
    </reaction>
</comment>
<feature type="active site" description="Proton acceptor" evidence="9 10">
    <location>
        <position position="207"/>
    </location>
</feature>
<feature type="binding site" evidence="9">
    <location>
        <position position="156"/>
    </location>
    <ligand>
        <name>NADPH</name>
        <dbReference type="ChEBI" id="CHEBI:57783"/>
    </ligand>
</feature>
<comment type="function">
    <text evidence="9">Catalyzes the reduction of the glycolytic intermediate dihydroxyacetone phosphate (DHAP) to sn-glycerol 3-phosphate (G3P), the key precursor for phospholipid synthesis.</text>
</comment>
<evidence type="ECO:0000256" key="9">
    <source>
        <dbReference type="HAMAP-Rule" id="MF_00394"/>
    </source>
</evidence>
<keyword evidence="2 9" id="KW-0444">Lipid biosynthesis</keyword>
<evidence type="ECO:0000256" key="14">
    <source>
        <dbReference type="RuleBase" id="RU000439"/>
    </source>
</evidence>
<dbReference type="RefSeq" id="WP_189384550.1">
    <property type="nucleotide sequence ID" value="NZ_BAABFY010000054.1"/>
</dbReference>
<feature type="binding site" evidence="9">
    <location>
        <position position="54"/>
    </location>
    <ligand>
        <name>NADPH</name>
        <dbReference type="ChEBI" id="CHEBI:57783"/>
    </ligand>
</feature>
<keyword evidence="6 9" id="KW-0443">Lipid metabolism</keyword>
<feature type="binding site" evidence="12">
    <location>
        <position position="271"/>
    </location>
    <ligand>
        <name>NAD(+)</name>
        <dbReference type="ChEBI" id="CHEBI:57540"/>
    </ligand>
</feature>
<dbReference type="GO" id="GO:0046168">
    <property type="term" value="P:glycerol-3-phosphate catabolic process"/>
    <property type="evidence" value="ECO:0007669"/>
    <property type="project" value="InterPro"/>
</dbReference>
<evidence type="ECO:0000256" key="13">
    <source>
        <dbReference type="RuleBase" id="RU000437"/>
    </source>
</evidence>
<feature type="signal peptide" evidence="15">
    <location>
        <begin position="1"/>
        <end position="23"/>
    </location>
</feature>
<comment type="caution">
    <text evidence="9">Lacks conserved residue(s) required for the propagation of feature annotation.</text>
</comment>
<evidence type="ECO:0000256" key="11">
    <source>
        <dbReference type="PIRSR" id="PIRSR000114-2"/>
    </source>
</evidence>
<reference evidence="18" key="2">
    <citation type="submission" date="2020-09" db="EMBL/GenBank/DDBJ databases">
        <authorList>
            <person name="Sun Q."/>
            <person name="Kim S."/>
        </authorList>
    </citation>
    <scope>NUCLEOTIDE SEQUENCE</scope>
    <source>
        <strain evidence="18">KCTC 23732</strain>
    </source>
</reference>
<evidence type="ECO:0000256" key="3">
    <source>
        <dbReference type="ARBA" id="ARBA00022857"/>
    </source>
</evidence>
<comment type="similarity">
    <text evidence="1 9 13">Belongs to the NAD-dependent glycerol-3-phosphate dehydrogenase family.</text>
</comment>
<dbReference type="PROSITE" id="PS00957">
    <property type="entry name" value="NAD_G3PDH"/>
    <property type="match status" value="1"/>
</dbReference>
<keyword evidence="8 9" id="KW-1208">Phospholipid metabolism</keyword>
<dbReference type="InterPro" id="IPR036291">
    <property type="entry name" value="NAD(P)-bd_dom_sf"/>
</dbReference>
<gene>
    <name evidence="9 18" type="primary">gpsA</name>
    <name evidence="18" type="ORF">GCM10011450_12060</name>
</gene>
<evidence type="ECO:0000256" key="10">
    <source>
        <dbReference type="PIRSR" id="PIRSR000114-1"/>
    </source>
</evidence>
<feature type="binding site" evidence="9">
    <location>
        <position position="18"/>
    </location>
    <ligand>
        <name>NADPH</name>
        <dbReference type="ChEBI" id="CHEBI:57783"/>
    </ligand>
</feature>
<feature type="binding site" evidence="9">
    <location>
        <position position="296"/>
    </location>
    <ligand>
        <name>NADPH</name>
        <dbReference type="ChEBI" id="CHEBI:57783"/>
    </ligand>
</feature>
<dbReference type="PRINTS" id="PR00077">
    <property type="entry name" value="GPDHDRGNASE"/>
</dbReference>
<feature type="binding site" evidence="9">
    <location>
        <position position="272"/>
    </location>
    <ligand>
        <name>sn-glycerol 3-phosphate</name>
        <dbReference type="ChEBI" id="CHEBI:57597"/>
    </ligand>
</feature>
<feature type="binding site" evidence="9">
    <location>
        <position position="270"/>
    </location>
    <ligand>
        <name>sn-glycerol 3-phosphate</name>
        <dbReference type="ChEBI" id="CHEBI:57597"/>
    </ligand>
</feature>
<dbReference type="Gene3D" id="1.10.1040.10">
    <property type="entry name" value="N-(1-d-carboxylethyl)-l-norvaline Dehydrogenase, domain 2"/>
    <property type="match status" value="1"/>
</dbReference>
<feature type="domain" description="Glycerol-3-phosphate dehydrogenase NAD-dependent C-terminal" evidence="17">
    <location>
        <begin position="196"/>
        <end position="335"/>
    </location>
</feature>
<keyword evidence="15" id="KW-0732">Signal</keyword>
<feature type="binding site" evidence="11">
    <location>
        <begin position="271"/>
        <end position="272"/>
    </location>
    <ligand>
        <name>substrate</name>
    </ligand>
</feature>
<evidence type="ECO:0000313" key="18">
    <source>
        <dbReference type="EMBL" id="GGW83587.1"/>
    </source>
</evidence>
<dbReference type="GO" id="GO:0006650">
    <property type="term" value="P:glycerophospholipid metabolic process"/>
    <property type="evidence" value="ECO:0007669"/>
    <property type="project" value="UniProtKB-UniRule"/>
</dbReference>
<feature type="binding site" evidence="12">
    <location>
        <position position="156"/>
    </location>
    <ligand>
        <name>NAD(+)</name>
        <dbReference type="ChEBI" id="CHEBI:57540"/>
    </ligand>
</feature>
<feature type="chain" id="PRO_5036872525" description="Glycerol-3-phosphate dehydrogenase [NAD(P)+]" evidence="15">
    <location>
        <begin position="24"/>
        <end position="350"/>
    </location>
</feature>
<dbReference type="Gene3D" id="3.40.50.720">
    <property type="entry name" value="NAD(P)-binding Rossmann-like Domain"/>
    <property type="match status" value="1"/>
</dbReference>
<accession>A0A918MZ13</accession>
<evidence type="ECO:0000256" key="6">
    <source>
        <dbReference type="ARBA" id="ARBA00023098"/>
    </source>
</evidence>
<name>A0A918MZ13_9BURK</name>
<feature type="binding site" evidence="9">
    <location>
        <position position="207"/>
    </location>
    <ligand>
        <name>sn-glycerol 3-phosphate</name>
        <dbReference type="ChEBI" id="CHEBI:57597"/>
    </ligand>
</feature>
<dbReference type="PANTHER" id="PTHR11728">
    <property type="entry name" value="GLYCEROL-3-PHOSPHATE DEHYDROGENASE"/>
    <property type="match status" value="1"/>
</dbReference>
<feature type="binding site" evidence="9">
    <location>
        <position position="271"/>
    </location>
    <ligand>
        <name>NADPH</name>
        <dbReference type="ChEBI" id="CHEBI:57783"/>
    </ligand>
</feature>
<keyword evidence="9" id="KW-0963">Cytoplasm</keyword>
<feature type="binding site" evidence="11">
    <location>
        <position position="122"/>
    </location>
    <ligand>
        <name>substrate</name>
    </ligand>
</feature>
<comment type="pathway">
    <text evidence="9">Membrane lipid metabolism; glycerophospholipid metabolism.</text>
</comment>
<protein>
    <recommendedName>
        <fullName evidence="9">Glycerol-3-phosphate dehydrogenase [NAD(P)+]</fullName>
        <ecNumber evidence="9">1.1.1.94</ecNumber>
    </recommendedName>
    <alternativeName>
        <fullName evidence="9">NAD(P)(+)-dependent glycerol-3-phosphate dehydrogenase</fullName>
    </alternativeName>
    <alternativeName>
        <fullName evidence="9">NAD(P)H-dependent dihydroxyacetone-phosphate reductase</fullName>
    </alternativeName>
</protein>
<dbReference type="Proteomes" id="UP000608345">
    <property type="component" value="Unassembled WGS sequence"/>
</dbReference>
<keyword evidence="3 9" id="KW-0521">NADP</keyword>
<keyword evidence="19" id="KW-1185">Reference proteome</keyword>
<dbReference type="GO" id="GO:0005975">
    <property type="term" value="P:carbohydrate metabolic process"/>
    <property type="evidence" value="ECO:0007669"/>
    <property type="project" value="InterPro"/>
</dbReference>
<evidence type="ECO:0000256" key="4">
    <source>
        <dbReference type="ARBA" id="ARBA00023002"/>
    </source>
</evidence>
<comment type="subcellular location">
    <subcellularLocation>
        <location evidence="9">Cytoplasm</location>
    </subcellularLocation>
</comment>
<dbReference type="SUPFAM" id="SSF51735">
    <property type="entry name" value="NAD(P)-binding Rossmann-fold domains"/>
    <property type="match status" value="1"/>
</dbReference>
<dbReference type="GO" id="GO:0046167">
    <property type="term" value="P:glycerol-3-phosphate biosynthetic process"/>
    <property type="evidence" value="ECO:0007669"/>
    <property type="project" value="UniProtKB-UniRule"/>
</dbReference>
<evidence type="ECO:0000256" key="5">
    <source>
        <dbReference type="ARBA" id="ARBA00023027"/>
    </source>
</evidence>
<keyword evidence="5 9" id="KW-0520">NAD</keyword>
<dbReference type="GO" id="GO:0051287">
    <property type="term" value="F:NAD binding"/>
    <property type="evidence" value="ECO:0007669"/>
    <property type="project" value="InterPro"/>
</dbReference>
<evidence type="ECO:0000256" key="1">
    <source>
        <dbReference type="ARBA" id="ARBA00011009"/>
    </source>
</evidence>
<dbReference type="NCBIfam" id="NF000942">
    <property type="entry name" value="PRK00094.1-4"/>
    <property type="match status" value="1"/>
</dbReference>
<dbReference type="SUPFAM" id="SSF48179">
    <property type="entry name" value="6-phosphogluconate dehydrogenase C-terminal domain-like"/>
    <property type="match status" value="1"/>
</dbReference>
<reference evidence="18" key="1">
    <citation type="journal article" date="2014" name="Int. J. Syst. Evol. Microbiol.">
        <title>Complete genome sequence of Corynebacterium casei LMG S-19264T (=DSM 44701T), isolated from a smear-ripened cheese.</title>
        <authorList>
            <consortium name="US DOE Joint Genome Institute (JGI-PGF)"/>
            <person name="Walter F."/>
            <person name="Albersmeier A."/>
            <person name="Kalinowski J."/>
            <person name="Ruckert C."/>
        </authorList>
    </citation>
    <scope>NUCLEOTIDE SEQUENCE</scope>
    <source>
        <strain evidence="18">KCTC 23732</strain>
    </source>
</reference>
<feature type="binding site" evidence="9">
    <location>
        <position position="37"/>
    </location>
    <ligand>
        <name>NADPH</name>
        <dbReference type="ChEBI" id="CHEBI:57783"/>
    </ligand>
</feature>
<evidence type="ECO:0000259" key="17">
    <source>
        <dbReference type="Pfam" id="PF07479"/>
    </source>
</evidence>
<feature type="binding site" evidence="9">
    <location>
        <position position="260"/>
    </location>
    <ligand>
        <name>sn-glycerol 3-phosphate</name>
        <dbReference type="ChEBI" id="CHEBI:57597"/>
    </ligand>
</feature>
<evidence type="ECO:0000256" key="15">
    <source>
        <dbReference type="SAM" id="SignalP"/>
    </source>
</evidence>
<keyword evidence="7 9" id="KW-0594">Phospholipid biosynthesis</keyword>
<feature type="binding site" evidence="9">
    <location>
        <position position="154"/>
    </location>
    <ligand>
        <name>sn-glycerol 3-phosphate</name>
        <dbReference type="ChEBI" id="CHEBI:57597"/>
    </ligand>
</feature>
<dbReference type="InterPro" id="IPR006168">
    <property type="entry name" value="G3P_DH_NAD-dep"/>
</dbReference>
<dbReference type="InterPro" id="IPR008927">
    <property type="entry name" value="6-PGluconate_DH-like_C_sf"/>
</dbReference>
<keyword evidence="9" id="KW-0547">Nucleotide-binding</keyword>
<sequence>MSSPGASLHVLVIGAGSWGTALAASAANHAPTLLLARNEAVSSEINTRHSNTKYLGDIALPHSLKSTTSPQQAISHLQHGPQSKRLIILGVPVMAMRSTCETWLPLLQASNLADTPIVWTCKGFEQNSGQLPHEIVQSVFGNKIPNTGVLSGPSFAKEVTRNLPVALTIASHSSITVQNTTAALHANNTRIYASNDVIGVEVGGALKNVMAIACGISDGLELGANARAALITRGLAEITRLGIALGGQAATFSGLTGLGDLVLTATGDLSRNRQVGLALGQGQSLDRILAAGMTAEGVRCARDALNRATALNIEMPITQAVCDVLFNAMPPLQAVSNLLAREAKAEWQAE</sequence>
<dbReference type="Pfam" id="PF07479">
    <property type="entry name" value="NAD_Gly3P_dh_C"/>
    <property type="match status" value="1"/>
</dbReference>
<comment type="caution">
    <text evidence="18">The sequence shown here is derived from an EMBL/GenBank/DDBJ whole genome shotgun (WGS) entry which is preliminary data.</text>
</comment>
<evidence type="ECO:0000256" key="7">
    <source>
        <dbReference type="ARBA" id="ARBA00023209"/>
    </source>
</evidence>